<dbReference type="Pfam" id="PF05746">
    <property type="entry name" value="DALR_1"/>
    <property type="match status" value="1"/>
</dbReference>
<sequence>MTDYKSHISKLIHQALQNYTSAVTQEEVQNTLTAAADDNFGDYAFPCFFLARTMRMSPVVIAQNLAGSIATDNVVTQVQAVNGYLNFFVNRAAFVAETLGEVEKLGEKYGDSGEGKGKTICIDYSSVNICKSFHIGHLSTTAIGSSLYKLFKALGFNVVGINHLGDYGTQFGKMIVAFKLWGDKTTVEQKGVAELQRLYVKFHQEEAENPDLTEQARHWFAKIEQGDKEALQLFEFFKKITLDDVKRIYKRLHVTFDSWNGESFFNDKMQKPLEMLREKGLITESQGAKIVDLSAYGMPPCLLVKCDGSSLYATRDIAAAIWRKQEYDFYKCLYVVAYQQNLHFKQFFKVLELAGFPWAKDLVHVAYGMVSLEDGAMSTRKGNVVLLKDVLDKAVEKALEIITAKNPNLADKETVAEQVGVGAVLFSALENSKIKDITFTFDRVLNFDGETAPYLQYTCARCNSILEKAGMSRLVKIAHDNSALDNPETLRLCKLIASFPQAVKDAAYKYEPSILSGLLIDIAQAFNKFYMEHRVICDDLSRQNARLRVVQVTATTLKKGLSLLGIAAPEKM</sequence>
<dbReference type="EMBL" id="DVHL01000016">
    <property type="protein sequence ID" value="HIR65623.1"/>
    <property type="molecule type" value="Genomic_DNA"/>
</dbReference>
<dbReference type="FunFam" id="3.40.50.620:FF:000116">
    <property type="entry name" value="Arginine--tRNA ligase"/>
    <property type="match status" value="1"/>
</dbReference>
<comment type="subunit">
    <text evidence="8">Monomer.</text>
</comment>
<comment type="similarity">
    <text evidence="1 8 9">Belongs to the class-I aminoacyl-tRNA synthetase family.</text>
</comment>
<dbReference type="SUPFAM" id="SSF52374">
    <property type="entry name" value="Nucleotidylyl transferase"/>
    <property type="match status" value="1"/>
</dbReference>
<evidence type="ECO:0000313" key="12">
    <source>
        <dbReference type="EMBL" id="HIR65623.1"/>
    </source>
</evidence>
<keyword evidence="5 8" id="KW-0648">Protein biosynthesis</keyword>
<evidence type="ECO:0000256" key="7">
    <source>
        <dbReference type="ARBA" id="ARBA00049339"/>
    </source>
</evidence>
<dbReference type="Gene3D" id="3.40.50.620">
    <property type="entry name" value="HUPs"/>
    <property type="match status" value="1"/>
</dbReference>
<dbReference type="SUPFAM" id="SSF55190">
    <property type="entry name" value="Arginyl-tRNA synthetase (ArgRS), N-terminal 'additional' domain"/>
    <property type="match status" value="1"/>
</dbReference>
<comment type="catalytic activity">
    <reaction evidence="7 8">
        <text>tRNA(Arg) + L-arginine + ATP = L-arginyl-tRNA(Arg) + AMP + diphosphate</text>
        <dbReference type="Rhea" id="RHEA:20301"/>
        <dbReference type="Rhea" id="RHEA-COMP:9658"/>
        <dbReference type="Rhea" id="RHEA-COMP:9673"/>
        <dbReference type="ChEBI" id="CHEBI:30616"/>
        <dbReference type="ChEBI" id="CHEBI:32682"/>
        <dbReference type="ChEBI" id="CHEBI:33019"/>
        <dbReference type="ChEBI" id="CHEBI:78442"/>
        <dbReference type="ChEBI" id="CHEBI:78513"/>
        <dbReference type="ChEBI" id="CHEBI:456215"/>
        <dbReference type="EC" id="6.1.1.19"/>
    </reaction>
</comment>
<protein>
    <recommendedName>
        <fullName evidence="8">Arginine--tRNA ligase</fullName>
        <ecNumber evidence="8">6.1.1.19</ecNumber>
    </recommendedName>
    <alternativeName>
        <fullName evidence="8">Arginyl-tRNA synthetase</fullName>
        <shortName evidence="8">ArgRS</shortName>
    </alternativeName>
</protein>
<dbReference type="GO" id="GO:0005524">
    <property type="term" value="F:ATP binding"/>
    <property type="evidence" value="ECO:0007669"/>
    <property type="project" value="UniProtKB-UniRule"/>
</dbReference>
<organism evidence="12 13">
    <name type="scientific">Candidatus Fimimonas gallinarum</name>
    <dbReference type="NCBI Taxonomy" id="2840821"/>
    <lineage>
        <taxon>Bacteria</taxon>
        <taxon>Pseudomonadati</taxon>
        <taxon>Myxococcota</taxon>
        <taxon>Myxococcia</taxon>
        <taxon>Myxococcales</taxon>
        <taxon>Cystobacterineae</taxon>
        <taxon>Myxococcaceae</taxon>
        <taxon>Myxococcaceae incertae sedis</taxon>
        <taxon>Candidatus Fimimonas</taxon>
    </lineage>
</organism>
<gene>
    <name evidence="8 12" type="primary">argS</name>
    <name evidence="12" type="ORF">IAC95_01880</name>
</gene>
<dbReference type="Pfam" id="PF00750">
    <property type="entry name" value="tRNA-synt_1d"/>
    <property type="match status" value="1"/>
</dbReference>
<evidence type="ECO:0000256" key="1">
    <source>
        <dbReference type="ARBA" id="ARBA00005594"/>
    </source>
</evidence>
<dbReference type="PANTHER" id="PTHR11956">
    <property type="entry name" value="ARGINYL-TRNA SYNTHETASE"/>
    <property type="match status" value="1"/>
</dbReference>
<reference evidence="12" key="1">
    <citation type="submission" date="2020-10" db="EMBL/GenBank/DDBJ databases">
        <authorList>
            <person name="Gilroy R."/>
        </authorList>
    </citation>
    <scope>NUCLEOTIDE SEQUENCE</scope>
    <source>
        <strain evidence="12">CHK121-14286</strain>
    </source>
</reference>
<dbReference type="EC" id="6.1.1.19" evidence="8"/>
<comment type="subcellular location">
    <subcellularLocation>
        <location evidence="8">Cytoplasm</location>
    </subcellularLocation>
</comment>
<dbReference type="GO" id="GO:0006420">
    <property type="term" value="P:arginyl-tRNA aminoacylation"/>
    <property type="evidence" value="ECO:0007669"/>
    <property type="project" value="UniProtKB-UniRule"/>
</dbReference>
<keyword evidence="6 8" id="KW-0030">Aminoacyl-tRNA synthetase</keyword>
<comment type="caution">
    <text evidence="12">The sequence shown here is derived from an EMBL/GenBank/DDBJ whole genome shotgun (WGS) entry which is preliminary data.</text>
</comment>
<evidence type="ECO:0000256" key="9">
    <source>
        <dbReference type="RuleBase" id="RU363038"/>
    </source>
</evidence>
<dbReference type="Pfam" id="PF03485">
    <property type="entry name" value="Arg_tRNA_synt_N"/>
    <property type="match status" value="1"/>
</dbReference>
<proteinExistence type="inferred from homology"/>
<feature type="domain" description="DALR anticodon binding" evidence="10">
    <location>
        <begin position="455"/>
        <end position="572"/>
    </location>
</feature>
<keyword evidence="3 8" id="KW-0547">Nucleotide-binding</keyword>
<name>A0A9D1E335_9BACT</name>
<dbReference type="InterPro" id="IPR005148">
    <property type="entry name" value="Arg-tRNA-synth_N"/>
</dbReference>
<dbReference type="PRINTS" id="PR01038">
    <property type="entry name" value="TRNASYNTHARG"/>
</dbReference>
<dbReference type="InterPro" id="IPR001278">
    <property type="entry name" value="Arg-tRNA-ligase"/>
</dbReference>
<dbReference type="HAMAP" id="MF_00123">
    <property type="entry name" value="Arg_tRNA_synth"/>
    <property type="match status" value="1"/>
</dbReference>
<dbReference type="InterPro" id="IPR014729">
    <property type="entry name" value="Rossmann-like_a/b/a_fold"/>
</dbReference>
<evidence type="ECO:0000256" key="6">
    <source>
        <dbReference type="ARBA" id="ARBA00023146"/>
    </source>
</evidence>
<reference evidence="12" key="2">
    <citation type="journal article" date="2021" name="PeerJ">
        <title>Extensive microbial diversity within the chicken gut microbiome revealed by metagenomics and culture.</title>
        <authorList>
            <person name="Gilroy R."/>
            <person name="Ravi A."/>
            <person name="Getino M."/>
            <person name="Pursley I."/>
            <person name="Horton D.L."/>
            <person name="Alikhan N.F."/>
            <person name="Baker D."/>
            <person name="Gharbi K."/>
            <person name="Hall N."/>
            <person name="Watson M."/>
            <person name="Adriaenssens E.M."/>
            <person name="Foster-Nyarko E."/>
            <person name="Jarju S."/>
            <person name="Secka A."/>
            <person name="Antonio M."/>
            <person name="Oren A."/>
            <person name="Chaudhuri R.R."/>
            <person name="La Ragione R."/>
            <person name="Hildebrand F."/>
            <person name="Pallen M.J."/>
        </authorList>
    </citation>
    <scope>NUCLEOTIDE SEQUENCE</scope>
    <source>
        <strain evidence="12">CHK121-14286</strain>
    </source>
</reference>
<dbReference type="CDD" id="cd00671">
    <property type="entry name" value="ArgRS_core"/>
    <property type="match status" value="1"/>
</dbReference>
<dbReference type="Proteomes" id="UP000824200">
    <property type="component" value="Unassembled WGS sequence"/>
</dbReference>
<dbReference type="Gene3D" id="1.10.730.10">
    <property type="entry name" value="Isoleucyl-tRNA Synthetase, Domain 1"/>
    <property type="match status" value="1"/>
</dbReference>
<feature type="short sequence motif" description="'HIGH' region" evidence="8">
    <location>
        <begin position="127"/>
        <end position="137"/>
    </location>
</feature>
<dbReference type="GO" id="GO:0005737">
    <property type="term" value="C:cytoplasm"/>
    <property type="evidence" value="ECO:0007669"/>
    <property type="project" value="UniProtKB-SubCell"/>
</dbReference>
<dbReference type="InterPro" id="IPR036695">
    <property type="entry name" value="Arg-tRNA-synth_N_sf"/>
</dbReference>
<evidence type="ECO:0000256" key="5">
    <source>
        <dbReference type="ARBA" id="ARBA00022917"/>
    </source>
</evidence>
<evidence type="ECO:0000256" key="3">
    <source>
        <dbReference type="ARBA" id="ARBA00022741"/>
    </source>
</evidence>
<dbReference type="PANTHER" id="PTHR11956:SF5">
    <property type="entry name" value="ARGININE--TRNA LIGASE, CYTOPLASMIC"/>
    <property type="match status" value="1"/>
</dbReference>
<evidence type="ECO:0000313" key="13">
    <source>
        <dbReference type="Proteomes" id="UP000824200"/>
    </source>
</evidence>
<evidence type="ECO:0000259" key="10">
    <source>
        <dbReference type="SMART" id="SM00836"/>
    </source>
</evidence>
<keyword evidence="8" id="KW-0963">Cytoplasm</keyword>
<dbReference type="InterPro" id="IPR009080">
    <property type="entry name" value="tRNAsynth_Ia_anticodon-bd"/>
</dbReference>
<evidence type="ECO:0000256" key="2">
    <source>
        <dbReference type="ARBA" id="ARBA00022598"/>
    </source>
</evidence>
<dbReference type="AlphaFoldDB" id="A0A9D1E335"/>
<dbReference type="SMART" id="SM00836">
    <property type="entry name" value="DALR_1"/>
    <property type="match status" value="1"/>
</dbReference>
<dbReference type="GO" id="GO:0004814">
    <property type="term" value="F:arginine-tRNA ligase activity"/>
    <property type="evidence" value="ECO:0007669"/>
    <property type="project" value="UniProtKB-UniRule"/>
</dbReference>
<evidence type="ECO:0000256" key="4">
    <source>
        <dbReference type="ARBA" id="ARBA00022840"/>
    </source>
</evidence>
<dbReference type="CDD" id="cd07956">
    <property type="entry name" value="Anticodon_Ia_Arg"/>
    <property type="match status" value="1"/>
</dbReference>
<accession>A0A9D1E335</accession>
<dbReference type="SMART" id="SM01016">
    <property type="entry name" value="Arg_tRNA_synt_N"/>
    <property type="match status" value="1"/>
</dbReference>
<feature type="domain" description="Arginyl tRNA synthetase N-terminal" evidence="11">
    <location>
        <begin position="6"/>
        <end position="89"/>
    </location>
</feature>
<keyword evidence="4 8" id="KW-0067">ATP-binding</keyword>
<dbReference type="NCBIfam" id="TIGR00456">
    <property type="entry name" value="argS"/>
    <property type="match status" value="1"/>
</dbReference>
<dbReference type="Gene3D" id="3.30.1360.70">
    <property type="entry name" value="Arginyl tRNA synthetase N-terminal domain"/>
    <property type="match status" value="1"/>
</dbReference>
<dbReference type="SUPFAM" id="SSF47323">
    <property type="entry name" value="Anticodon-binding domain of a subclass of class I aminoacyl-tRNA synthetases"/>
    <property type="match status" value="1"/>
</dbReference>
<dbReference type="InterPro" id="IPR035684">
    <property type="entry name" value="ArgRS_core"/>
</dbReference>
<evidence type="ECO:0000256" key="8">
    <source>
        <dbReference type="HAMAP-Rule" id="MF_00123"/>
    </source>
</evidence>
<dbReference type="InterPro" id="IPR008909">
    <property type="entry name" value="DALR_anticod-bd"/>
</dbReference>
<keyword evidence="2 8" id="KW-0436">Ligase</keyword>
<evidence type="ECO:0000259" key="11">
    <source>
        <dbReference type="SMART" id="SM01016"/>
    </source>
</evidence>